<organism evidence="2">
    <name type="scientific">Albugo laibachii Nc14</name>
    <dbReference type="NCBI Taxonomy" id="890382"/>
    <lineage>
        <taxon>Eukaryota</taxon>
        <taxon>Sar</taxon>
        <taxon>Stramenopiles</taxon>
        <taxon>Oomycota</taxon>
        <taxon>Peronosporomycetes</taxon>
        <taxon>Albuginales</taxon>
        <taxon>Albuginaceae</taxon>
        <taxon>Albugo</taxon>
    </lineage>
</organism>
<accession>F0W8U9</accession>
<dbReference type="HOGENOM" id="CLU_035272_1_0_1"/>
<dbReference type="EMBL" id="FR824081">
    <property type="protein sequence ID" value="CCA17558.1"/>
    <property type="molecule type" value="Genomic_DNA"/>
</dbReference>
<evidence type="ECO:0000259" key="1">
    <source>
        <dbReference type="Pfam" id="PF01467"/>
    </source>
</evidence>
<feature type="domain" description="Cytidyltransferase-like" evidence="1">
    <location>
        <begin position="168"/>
        <end position="302"/>
    </location>
</feature>
<dbReference type="InterPro" id="IPR004821">
    <property type="entry name" value="Cyt_trans-like"/>
</dbReference>
<dbReference type="GO" id="GO:0003824">
    <property type="term" value="F:catalytic activity"/>
    <property type="evidence" value="ECO:0007669"/>
    <property type="project" value="InterPro"/>
</dbReference>
<dbReference type="AlphaFoldDB" id="F0W8U9"/>
<dbReference type="SUPFAM" id="SSF52374">
    <property type="entry name" value="Nucleotidylyl transferase"/>
    <property type="match status" value="1"/>
</dbReference>
<sequence>MTPSIKDVNSCGRYHTVMLRLCVPENLRTRVRNDLMITRSLNDASKGMYIYVDGSEEHKTLNYISDLYSSVWDLAVSSSKTYVDTRILGNLDQFSSWKTLILDPNVEIIYGEEESFDLTDINSERCSTNGKVALSYQSLYSLTSRYVRPELHYFEDEKVDLSPIDTVMIGGTFDHLHNGHKKLLSLAVKICKNHLIVGVTAAHMLKHKTHSDLVESEQNRRQAVMEFVSFLNSDITVDVDMIDDAFGPTITFPGEAALVVSTETLDAVPEISDIRSTRGFLPLRIFVCRRTETSTLSSSLIRVNLAKEQS</sequence>
<dbReference type="NCBIfam" id="TIGR00125">
    <property type="entry name" value="cyt_tran_rel"/>
    <property type="match status" value="1"/>
</dbReference>
<protein>
    <submittedName>
        <fullName evidence="2">Uncharacterized protein AlNc14C36G3223</fullName>
    </submittedName>
</protein>
<reference evidence="2" key="2">
    <citation type="submission" date="2011-02" db="EMBL/GenBank/DDBJ databases">
        <authorList>
            <person name="MacLean D."/>
        </authorList>
    </citation>
    <scope>NUCLEOTIDE SEQUENCE</scope>
</reference>
<dbReference type="Pfam" id="PF01467">
    <property type="entry name" value="CTP_transf_like"/>
    <property type="match status" value="1"/>
</dbReference>
<gene>
    <name evidence="2" type="primary">AlNc14C36G3223</name>
    <name evidence="2" type="ORF">ALNC14_037010</name>
</gene>
<evidence type="ECO:0000313" key="2">
    <source>
        <dbReference type="EMBL" id="CCA17558.1"/>
    </source>
</evidence>
<name>F0W8U9_9STRA</name>
<reference evidence="2" key="1">
    <citation type="journal article" date="2011" name="PLoS Biol.">
        <title>Gene gain and loss during evolution of obligate parasitism in the white rust pathogen of Arabidopsis thaliana.</title>
        <authorList>
            <person name="Kemen E."/>
            <person name="Gardiner A."/>
            <person name="Schultz-Larsen T."/>
            <person name="Kemen A.C."/>
            <person name="Balmuth A.L."/>
            <person name="Robert-Seilaniantz A."/>
            <person name="Bailey K."/>
            <person name="Holub E."/>
            <person name="Studholme D.J."/>
            <person name="Maclean D."/>
            <person name="Jones J.D."/>
        </authorList>
    </citation>
    <scope>NUCLEOTIDE SEQUENCE</scope>
</reference>
<proteinExistence type="predicted"/>
<dbReference type="Gene3D" id="3.40.50.620">
    <property type="entry name" value="HUPs"/>
    <property type="match status" value="1"/>
</dbReference>
<dbReference type="InterPro" id="IPR014729">
    <property type="entry name" value="Rossmann-like_a/b/a_fold"/>
</dbReference>